<evidence type="ECO:0000256" key="4">
    <source>
        <dbReference type="ARBA" id="ARBA00022490"/>
    </source>
</evidence>
<dbReference type="PIRSF" id="PIRSF001549">
    <property type="entry name" value="His-tRNA_synth"/>
    <property type="match status" value="1"/>
</dbReference>
<evidence type="ECO:0000256" key="2">
    <source>
        <dbReference type="ARBA" id="ARBA00008226"/>
    </source>
</evidence>
<dbReference type="InterPro" id="IPR036621">
    <property type="entry name" value="Anticodon-bd_dom_sf"/>
</dbReference>
<evidence type="ECO:0000259" key="13">
    <source>
        <dbReference type="PROSITE" id="PS50862"/>
    </source>
</evidence>
<feature type="binding site" evidence="12">
    <location>
        <position position="126"/>
    </location>
    <ligand>
        <name>L-histidine</name>
        <dbReference type="ChEBI" id="CHEBI:57595"/>
    </ligand>
</feature>
<dbReference type="InterPro" id="IPR041715">
    <property type="entry name" value="HisRS-like_core"/>
</dbReference>
<evidence type="ECO:0000256" key="5">
    <source>
        <dbReference type="ARBA" id="ARBA00022598"/>
    </source>
</evidence>
<organism evidence="14 15">
    <name type="scientific">Fastidiosipila sanguinis</name>
    <dbReference type="NCBI Taxonomy" id="236753"/>
    <lineage>
        <taxon>Bacteria</taxon>
        <taxon>Bacillati</taxon>
        <taxon>Bacillota</taxon>
        <taxon>Clostridia</taxon>
        <taxon>Eubacteriales</taxon>
        <taxon>Oscillospiraceae</taxon>
        <taxon>Fastidiosipila</taxon>
    </lineage>
</organism>
<dbReference type="GO" id="GO:0006427">
    <property type="term" value="P:histidyl-tRNA aminoacylation"/>
    <property type="evidence" value="ECO:0007669"/>
    <property type="project" value="UniProtKB-UniRule"/>
</dbReference>
<evidence type="ECO:0000256" key="12">
    <source>
        <dbReference type="PIRSR" id="PIRSR001549-1"/>
    </source>
</evidence>
<comment type="catalytic activity">
    <reaction evidence="10 11">
        <text>tRNA(His) + L-histidine + ATP = L-histidyl-tRNA(His) + AMP + diphosphate + H(+)</text>
        <dbReference type="Rhea" id="RHEA:17313"/>
        <dbReference type="Rhea" id="RHEA-COMP:9665"/>
        <dbReference type="Rhea" id="RHEA-COMP:9689"/>
        <dbReference type="ChEBI" id="CHEBI:15378"/>
        <dbReference type="ChEBI" id="CHEBI:30616"/>
        <dbReference type="ChEBI" id="CHEBI:33019"/>
        <dbReference type="ChEBI" id="CHEBI:57595"/>
        <dbReference type="ChEBI" id="CHEBI:78442"/>
        <dbReference type="ChEBI" id="CHEBI:78527"/>
        <dbReference type="ChEBI" id="CHEBI:456215"/>
        <dbReference type="EC" id="6.1.1.21"/>
    </reaction>
</comment>
<keyword evidence="6 11" id="KW-0547">Nucleotide-binding</keyword>
<feature type="binding site" evidence="12">
    <location>
        <position position="112"/>
    </location>
    <ligand>
        <name>L-histidine</name>
        <dbReference type="ChEBI" id="CHEBI:57595"/>
    </ligand>
</feature>
<keyword evidence="5 11" id="KW-0436">Ligase</keyword>
<dbReference type="GO" id="GO:0140096">
    <property type="term" value="F:catalytic activity, acting on a protein"/>
    <property type="evidence" value="ECO:0007669"/>
    <property type="project" value="UniProtKB-ARBA"/>
</dbReference>
<dbReference type="PANTHER" id="PTHR43707:SF1">
    <property type="entry name" value="HISTIDINE--TRNA LIGASE, MITOCHONDRIAL-RELATED"/>
    <property type="match status" value="1"/>
</dbReference>
<feature type="domain" description="Aminoacyl-transfer RNA synthetases class-II family profile" evidence="13">
    <location>
        <begin position="1"/>
        <end position="325"/>
    </location>
</feature>
<keyword evidence="9 11" id="KW-0030">Aminoacyl-tRNA synthetase</keyword>
<dbReference type="GO" id="GO:0005524">
    <property type="term" value="F:ATP binding"/>
    <property type="evidence" value="ECO:0007669"/>
    <property type="project" value="UniProtKB-UniRule"/>
</dbReference>
<dbReference type="Gene3D" id="3.30.930.10">
    <property type="entry name" value="Bira Bifunctional Protein, Domain 2"/>
    <property type="match status" value="1"/>
</dbReference>
<dbReference type="CDD" id="cd00773">
    <property type="entry name" value="HisRS-like_core"/>
    <property type="match status" value="1"/>
</dbReference>
<keyword evidence="4 11" id="KW-0963">Cytoplasm</keyword>
<dbReference type="GO" id="GO:0005737">
    <property type="term" value="C:cytoplasm"/>
    <property type="evidence" value="ECO:0007669"/>
    <property type="project" value="UniProtKB-SubCell"/>
</dbReference>
<dbReference type="SUPFAM" id="SSF55681">
    <property type="entry name" value="Class II aaRS and biotin synthetases"/>
    <property type="match status" value="1"/>
</dbReference>
<dbReference type="EC" id="6.1.1.21" evidence="11"/>
<protein>
    <recommendedName>
        <fullName evidence="11">Histidine--tRNA ligase</fullName>
        <ecNumber evidence="11">6.1.1.21</ecNumber>
    </recommendedName>
    <alternativeName>
        <fullName evidence="11">Histidyl-tRNA synthetase</fullName>
        <shortName evidence="11">HisRS</shortName>
    </alternativeName>
</protein>
<dbReference type="SUPFAM" id="SSF52954">
    <property type="entry name" value="Class II aaRS ABD-related"/>
    <property type="match status" value="1"/>
</dbReference>
<evidence type="ECO:0000256" key="11">
    <source>
        <dbReference type="HAMAP-Rule" id="MF_00127"/>
    </source>
</evidence>
<keyword evidence="15" id="KW-1185">Reference proteome</keyword>
<dbReference type="InterPro" id="IPR006195">
    <property type="entry name" value="aa-tRNA-synth_II"/>
</dbReference>
<evidence type="ECO:0000256" key="1">
    <source>
        <dbReference type="ARBA" id="ARBA00004496"/>
    </source>
</evidence>
<dbReference type="OrthoDB" id="9800814at2"/>
<feature type="binding site" evidence="12">
    <location>
        <position position="130"/>
    </location>
    <ligand>
        <name>L-histidine</name>
        <dbReference type="ChEBI" id="CHEBI:57595"/>
    </ligand>
</feature>
<comment type="similarity">
    <text evidence="2 11">Belongs to the class-II aminoacyl-tRNA synthetase family.</text>
</comment>
<evidence type="ECO:0000256" key="10">
    <source>
        <dbReference type="ARBA" id="ARBA00047639"/>
    </source>
</evidence>
<dbReference type="Proteomes" id="UP000237947">
    <property type="component" value="Chromosome"/>
</dbReference>
<dbReference type="RefSeq" id="WP_106011783.1">
    <property type="nucleotide sequence ID" value="NZ_CP027226.1"/>
</dbReference>
<comment type="subunit">
    <text evidence="3 11">Homodimer.</text>
</comment>
<evidence type="ECO:0000256" key="7">
    <source>
        <dbReference type="ARBA" id="ARBA00022840"/>
    </source>
</evidence>
<sequence>MKNTAAKGTQDILPEISSAWEHIEDKFREICQLYGYEEIRTPTFEHTEVFARGVGETSDVVQKEMYTFEDKGNRSITLRPEGTAGIVRSFIENGMNSLAFPVRLFYEITAFRYENVQKGRYREFHQLGVEAFGAEGPFIDAEMLAMLQHFFKALGLKQINLEINSLGTPESRAVYRETLLGYLRPHKNELCEDCQARMEENPLRVLDCKNDHCHEITKSAPLILDYLDEESEAHFNKLQELLDNLGVEYKVNPKIVRGLDYYSKTVFEFISENVGTQGTICGGGRYDGLIKLMGGQDTPGIGFALGEERLLLELEAQGVLRNDRPVADVFIASLDDEALEAAQKLSQELRYLGIRAQYELTGRSLKAQMKYAGKQGAKNLIVLGGDELSEGKAAVRSLVEKDKAEHEFDLDHVEVLADYLKN</sequence>
<keyword evidence="7 11" id="KW-0067">ATP-binding</keyword>
<feature type="binding site" evidence="12">
    <location>
        <position position="257"/>
    </location>
    <ligand>
        <name>L-histidine</name>
        <dbReference type="ChEBI" id="CHEBI:57595"/>
    </ligand>
</feature>
<accession>A0A2S0KL84</accession>
<reference evidence="15" key="1">
    <citation type="submission" date="2018-02" db="EMBL/GenBank/DDBJ databases">
        <authorList>
            <person name="Holder M.E."/>
            <person name="Ajami N.J."/>
            <person name="Petrosino J.F."/>
        </authorList>
    </citation>
    <scope>NUCLEOTIDE SEQUENCE [LARGE SCALE GENOMIC DNA]</scope>
    <source>
        <strain evidence="15">CCUG 47711</strain>
    </source>
</reference>
<feature type="binding site" evidence="12">
    <location>
        <begin position="261"/>
        <end position="262"/>
    </location>
    <ligand>
        <name>L-histidine</name>
        <dbReference type="ChEBI" id="CHEBI:57595"/>
    </ligand>
</feature>
<dbReference type="KEGG" id="fsa:C5Q98_00475"/>
<dbReference type="PANTHER" id="PTHR43707">
    <property type="entry name" value="HISTIDYL-TRNA SYNTHETASE"/>
    <property type="match status" value="1"/>
</dbReference>
<evidence type="ECO:0000256" key="8">
    <source>
        <dbReference type="ARBA" id="ARBA00022917"/>
    </source>
</evidence>
<dbReference type="NCBIfam" id="TIGR00442">
    <property type="entry name" value="hisS"/>
    <property type="match status" value="1"/>
</dbReference>
<evidence type="ECO:0000256" key="9">
    <source>
        <dbReference type="ARBA" id="ARBA00023146"/>
    </source>
</evidence>
<keyword evidence="8 11" id="KW-0648">Protein biosynthesis</keyword>
<feature type="binding site" evidence="12">
    <location>
        <begin position="81"/>
        <end position="83"/>
    </location>
    <ligand>
        <name>L-histidine</name>
        <dbReference type="ChEBI" id="CHEBI:57595"/>
    </ligand>
</feature>
<evidence type="ECO:0000256" key="3">
    <source>
        <dbReference type="ARBA" id="ARBA00011738"/>
    </source>
</evidence>
<dbReference type="HAMAP" id="MF_00127">
    <property type="entry name" value="His_tRNA_synth"/>
    <property type="match status" value="1"/>
</dbReference>
<dbReference type="InterPro" id="IPR004154">
    <property type="entry name" value="Anticodon-bd"/>
</dbReference>
<gene>
    <name evidence="11" type="primary">hisS</name>
    <name evidence="14" type="ORF">C5Q98_00475</name>
</gene>
<dbReference type="InterPro" id="IPR033656">
    <property type="entry name" value="HisRS_anticodon"/>
</dbReference>
<name>A0A2S0KL84_9FIRM</name>
<dbReference type="InterPro" id="IPR045864">
    <property type="entry name" value="aa-tRNA-synth_II/BPL/LPL"/>
</dbReference>
<dbReference type="AlphaFoldDB" id="A0A2S0KL84"/>
<evidence type="ECO:0000313" key="14">
    <source>
        <dbReference type="EMBL" id="AVM41795.1"/>
    </source>
</evidence>
<dbReference type="Gene3D" id="3.40.50.800">
    <property type="entry name" value="Anticodon-binding domain"/>
    <property type="match status" value="1"/>
</dbReference>
<proteinExistence type="inferred from homology"/>
<dbReference type="GO" id="GO:0016740">
    <property type="term" value="F:transferase activity"/>
    <property type="evidence" value="ECO:0007669"/>
    <property type="project" value="UniProtKB-ARBA"/>
</dbReference>
<dbReference type="InterPro" id="IPR004516">
    <property type="entry name" value="HisRS/HisZ"/>
</dbReference>
<dbReference type="Pfam" id="PF13393">
    <property type="entry name" value="tRNA-synt_His"/>
    <property type="match status" value="2"/>
</dbReference>
<dbReference type="FunFam" id="3.30.930.10:FF:000005">
    <property type="entry name" value="Histidine--tRNA ligase"/>
    <property type="match status" value="1"/>
</dbReference>
<evidence type="ECO:0000313" key="15">
    <source>
        <dbReference type="Proteomes" id="UP000237947"/>
    </source>
</evidence>
<dbReference type="GO" id="GO:0004821">
    <property type="term" value="F:histidine-tRNA ligase activity"/>
    <property type="evidence" value="ECO:0007669"/>
    <property type="project" value="UniProtKB-UniRule"/>
</dbReference>
<comment type="subcellular location">
    <subcellularLocation>
        <location evidence="1 11">Cytoplasm</location>
    </subcellularLocation>
</comment>
<evidence type="ECO:0000256" key="6">
    <source>
        <dbReference type="ARBA" id="ARBA00022741"/>
    </source>
</evidence>
<dbReference type="Pfam" id="PF03129">
    <property type="entry name" value="HGTP_anticodon"/>
    <property type="match status" value="1"/>
</dbReference>
<dbReference type="EMBL" id="CP027226">
    <property type="protein sequence ID" value="AVM41795.1"/>
    <property type="molecule type" value="Genomic_DNA"/>
</dbReference>
<dbReference type="InterPro" id="IPR015807">
    <property type="entry name" value="His-tRNA-ligase"/>
</dbReference>
<dbReference type="CDD" id="cd00859">
    <property type="entry name" value="HisRS_anticodon"/>
    <property type="match status" value="1"/>
</dbReference>
<dbReference type="PROSITE" id="PS50862">
    <property type="entry name" value="AA_TRNA_LIGASE_II"/>
    <property type="match status" value="1"/>
</dbReference>